<feature type="repeat" description="PPR" evidence="1">
    <location>
        <begin position="37"/>
        <end position="71"/>
    </location>
</feature>
<keyword evidence="4" id="KW-1185">Reference proteome</keyword>
<protein>
    <submittedName>
        <fullName evidence="3">Uncharacterized protein</fullName>
    </submittedName>
</protein>
<evidence type="ECO:0000256" key="2">
    <source>
        <dbReference type="SAM" id="MobiDB-lite"/>
    </source>
</evidence>
<organism evidence="3 4">
    <name type="scientific">Smittium simulii</name>
    <dbReference type="NCBI Taxonomy" id="133385"/>
    <lineage>
        <taxon>Eukaryota</taxon>
        <taxon>Fungi</taxon>
        <taxon>Fungi incertae sedis</taxon>
        <taxon>Zoopagomycota</taxon>
        <taxon>Kickxellomycotina</taxon>
        <taxon>Harpellomycetes</taxon>
        <taxon>Harpellales</taxon>
        <taxon>Legeriomycetaceae</taxon>
        <taxon>Smittium</taxon>
    </lineage>
</organism>
<reference evidence="3 4" key="1">
    <citation type="journal article" date="2018" name="MBio">
        <title>Comparative Genomics Reveals the Core Gene Toolbox for the Fungus-Insect Symbiosis.</title>
        <authorList>
            <person name="Wang Y."/>
            <person name="Stata M."/>
            <person name="Wang W."/>
            <person name="Stajich J.E."/>
            <person name="White M.M."/>
            <person name="Moncalvo J.M."/>
        </authorList>
    </citation>
    <scope>NUCLEOTIDE SEQUENCE [LARGE SCALE GENOMIC DNA]</scope>
    <source>
        <strain evidence="3 4">SWE-8-4</strain>
    </source>
</reference>
<dbReference type="Gene3D" id="1.25.40.10">
    <property type="entry name" value="Tetratricopeptide repeat domain"/>
    <property type="match status" value="3"/>
</dbReference>
<sequence length="959" mass="111084">MTNKNYKSSTGKHNNESEDKDSVESLIKNIVLLQFPDLEIHSMLIQGAISVGDFNLAQELFDELVKFEMVPTKSTFSALATMYADKDDIGKIKSIINSFFFEHNMQNNNNRQKNNLVDSKNGVFDIKLFTPLLFLYISENRINEAMKVLRAWGSLYANKISIIKLSTVLIQIYRALGKPYIGVQLALDLEKAKKNSTSEKTETEAPIIDQNHKYNDTNDISAYIYYIKKKIEALLEARDLYRCIETLKEILDKKIIPDKQLIHSLLYGFLYNDSLEMFEALADFYFKHIGTHLPLPLLNFWIQELSKRGDANGAYSVIQQMIAQGAIVNEVHFCMVIQACTLRGWTNQADELLIEMQHPESPVKPGLLTFTSLIESHVAAGNIDVAEDILNTILNKTLISRQNIKPRSFNLIMIGHLCNNNGHNAIEVFQKMAKLKIKPNKYTYSILMHAFAKEKKIQEVGRILNQLLENKITPDSVIYTILINLYAKTYNIRAAESLFRKAEIIAEKYFIQRMRSQPIKLSSVMYPSKMSNRLEKFRIGINDGVYDVRETEVDMRVLDKETQDYGKNFIDPIMILAMINLYTRVKDLDKAILFWYRLMNSYPILKINPKYPEGPRMALTCDFHVSGMGQLINAHLSTLDTSKFFDSTNFGSNEEWNNNDTTQMNDLKKQEDYDFNHQSEESLQYSQSATSDTDPLTQNSIKDHNVSTKIETEAANDDGATLDTSELNAIDSFEMNRSLNEQRQESVLKLIELFENAKNKRFHFNVRHINEYISCLLLTSRYVQILHTLKACNVSFKNRPKQSEMIEKNAENLFYEYNLRKLPILAISKKNTQFLLEKLKWVVKKLGNLPESILNREEELKMRYKIISSQSKWIEKSPTDFDNTINNTQWDFQKSRPSLDDFVNKDIIMMDLQQKHKFLSNERNQLLKVVKLWSIFEDSVDIQKIATLFNYNDDNELQI</sequence>
<feature type="compositionally biased region" description="Polar residues" evidence="2">
    <location>
        <begin position="1"/>
        <end position="12"/>
    </location>
</feature>
<feature type="region of interest" description="Disordered" evidence="2">
    <location>
        <begin position="678"/>
        <end position="700"/>
    </location>
</feature>
<accession>A0A2T9Y5F8</accession>
<dbReference type="InterPro" id="IPR011990">
    <property type="entry name" value="TPR-like_helical_dom_sf"/>
</dbReference>
<dbReference type="Proteomes" id="UP000245383">
    <property type="component" value="Unassembled WGS sequence"/>
</dbReference>
<comment type="caution">
    <text evidence="3">The sequence shown here is derived from an EMBL/GenBank/DDBJ whole genome shotgun (WGS) entry which is preliminary data.</text>
</comment>
<evidence type="ECO:0000313" key="4">
    <source>
        <dbReference type="Proteomes" id="UP000245383"/>
    </source>
</evidence>
<dbReference type="PROSITE" id="PS51375">
    <property type="entry name" value="PPR"/>
    <property type="match status" value="2"/>
</dbReference>
<dbReference type="OrthoDB" id="185373at2759"/>
<evidence type="ECO:0000256" key="1">
    <source>
        <dbReference type="PROSITE-ProRule" id="PRU00708"/>
    </source>
</evidence>
<dbReference type="GO" id="GO:0005739">
    <property type="term" value="C:mitochondrion"/>
    <property type="evidence" value="ECO:0007669"/>
    <property type="project" value="TreeGrafter"/>
</dbReference>
<name>A0A2T9Y5F8_9FUNG</name>
<dbReference type="EMBL" id="MBFR01000479">
    <property type="protein sequence ID" value="PVU87563.1"/>
    <property type="molecule type" value="Genomic_DNA"/>
</dbReference>
<dbReference type="InterPro" id="IPR002885">
    <property type="entry name" value="PPR_rpt"/>
</dbReference>
<evidence type="ECO:0000313" key="3">
    <source>
        <dbReference type="EMBL" id="PVU87563.1"/>
    </source>
</evidence>
<feature type="repeat" description="PPR" evidence="1">
    <location>
        <begin position="440"/>
        <end position="474"/>
    </location>
</feature>
<gene>
    <name evidence="3" type="ORF">BB561_006285</name>
</gene>
<dbReference type="Pfam" id="PF01535">
    <property type="entry name" value="PPR"/>
    <property type="match status" value="2"/>
</dbReference>
<dbReference type="PANTHER" id="PTHR47938">
    <property type="entry name" value="RESPIRATORY COMPLEX I CHAPERONE (CIA84), PUTATIVE (AFU_ORTHOLOGUE AFUA_2G06020)-RELATED"/>
    <property type="match status" value="1"/>
</dbReference>
<feature type="compositionally biased region" description="Polar residues" evidence="2">
    <location>
        <begin position="681"/>
        <end position="700"/>
    </location>
</feature>
<dbReference type="NCBIfam" id="TIGR00756">
    <property type="entry name" value="PPR"/>
    <property type="match status" value="1"/>
</dbReference>
<dbReference type="PANTHER" id="PTHR47938:SF35">
    <property type="entry name" value="PENTATRICOPEPTIDE REPEAT-CONTAINING PROTEIN 4, MITOCHONDRIAL-RELATED"/>
    <property type="match status" value="1"/>
</dbReference>
<dbReference type="GO" id="GO:0140053">
    <property type="term" value="P:mitochondrial gene expression"/>
    <property type="evidence" value="ECO:0007669"/>
    <property type="project" value="TreeGrafter"/>
</dbReference>
<proteinExistence type="predicted"/>
<dbReference type="STRING" id="133385.A0A2T9Y5F8"/>
<dbReference type="AlphaFoldDB" id="A0A2T9Y5F8"/>
<dbReference type="GO" id="GO:0003729">
    <property type="term" value="F:mRNA binding"/>
    <property type="evidence" value="ECO:0007669"/>
    <property type="project" value="TreeGrafter"/>
</dbReference>
<feature type="region of interest" description="Disordered" evidence="2">
    <location>
        <begin position="1"/>
        <end position="20"/>
    </location>
</feature>
<dbReference type="Pfam" id="PF13041">
    <property type="entry name" value="PPR_2"/>
    <property type="match status" value="1"/>
</dbReference>